<comment type="caution">
    <text evidence="3">The sequence shown here is derived from an EMBL/GenBank/DDBJ whole genome shotgun (WGS) entry which is preliminary data.</text>
</comment>
<feature type="chain" id="PRO_5043734886" description="Prolipoprotein LppL" evidence="2">
    <location>
        <begin position="26"/>
        <end position="387"/>
    </location>
</feature>
<organism evidence="3 4">
    <name type="scientific">Corynebacterium amycolatum</name>
    <dbReference type="NCBI Taxonomy" id="43765"/>
    <lineage>
        <taxon>Bacteria</taxon>
        <taxon>Bacillati</taxon>
        <taxon>Actinomycetota</taxon>
        <taxon>Actinomycetes</taxon>
        <taxon>Mycobacteriales</taxon>
        <taxon>Corynebacteriaceae</taxon>
        <taxon>Corynebacterium</taxon>
    </lineage>
</organism>
<dbReference type="EMBL" id="JASOOY020000032">
    <property type="protein sequence ID" value="MEO3717848.1"/>
    <property type="molecule type" value="Genomic_DNA"/>
</dbReference>
<accession>A0AAW9SZ18</accession>
<keyword evidence="2" id="KW-0732">Signal</keyword>
<dbReference type="SUPFAM" id="SSF63829">
    <property type="entry name" value="Calcium-dependent phosphotriesterase"/>
    <property type="match status" value="1"/>
</dbReference>
<dbReference type="RefSeq" id="WP_284826549.1">
    <property type="nucleotide sequence ID" value="NZ_JASOOY020000032.1"/>
</dbReference>
<feature type="compositionally biased region" description="Basic and acidic residues" evidence="1">
    <location>
        <begin position="356"/>
        <end position="367"/>
    </location>
</feature>
<evidence type="ECO:0000313" key="4">
    <source>
        <dbReference type="Proteomes" id="UP001223646"/>
    </source>
</evidence>
<dbReference type="AlphaFoldDB" id="A0AAW9SZ18"/>
<evidence type="ECO:0000313" key="3">
    <source>
        <dbReference type="EMBL" id="MEO3717848.1"/>
    </source>
</evidence>
<evidence type="ECO:0008006" key="5">
    <source>
        <dbReference type="Google" id="ProtNLM"/>
    </source>
</evidence>
<reference evidence="3" key="2">
    <citation type="submission" date="2024-05" db="EMBL/GenBank/DDBJ databases">
        <authorList>
            <person name="Wolfe A."/>
        </authorList>
    </citation>
    <scope>NUCLEOTIDE SEQUENCE</scope>
    <source>
        <strain evidence="3">UMB1064</strain>
    </source>
</reference>
<evidence type="ECO:0000256" key="1">
    <source>
        <dbReference type="SAM" id="MobiDB-lite"/>
    </source>
</evidence>
<gene>
    <name evidence="3" type="ORF">QP460_009660</name>
</gene>
<evidence type="ECO:0000256" key="2">
    <source>
        <dbReference type="SAM" id="SignalP"/>
    </source>
</evidence>
<feature type="region of interest" description="Disordered" evidence="1">
    <location>
        <begin position="356"/>
        <end position="387"/>
    </location>
</feature>
<feature type="signal peptide" evidence="2">
    <location>
        <begin position="1"/>
        <end position="25"/>
    </location>
</feature>
<name>A0AAW9SZ18_CORAY</name>
<proteinExistence type="predicted"/>
<dbReference type="PROSITE" id="PS51257">
    <property type="entry name" value="PROKAR_LIPOPROTEIN"/>
    <property type="match status" value="1"/>
</dbReference>
<reference evidence="3" key="1">
    <citation type="submission" date="2023-05" db="EMBL/GenBank/DDBJ databases">
        <authorList>
            <person name="Du J."/>
        </authorList>
    </citation>
    <scope>NUCLEOTIDE SEQUENCE</scope>
    <source>
        <strain evidence="3">UMB1064</strain>
    </source>
</reference>
<feature type="compositionally biased region" description="Basic and acidic residues" evidence="1">
    <location>
        <begin position="377"/>
        <end position="387"/>
    </location>
</feature>
<protein>
    <recommendedName>
        <fullName evidence="5">Prolipoprotein LppL</fullName>
    </recommendedName>
</protein>
<dbReference type="Proteomes" id="UP001223646">
    <property type="component" value="Unassembled WGS sequence"/>
</dbReference>
<sequence length="387" mass="39468">MSENSRRRVITSLLAGLSASAVVLAGCSSDVEGDIDAGMGNATPVPAASPAAPDTAIGKAKKIDEGITDAVLVGDRVVLKAGDKIFAGPLNNPIERSTKLDAKCGELAPGGPTALLPCEDGIHVITDQATEAAVVGRGTNYSAAVGLEGGRIIGAHADSNVIDVFGADGELASDFKAANNGSQLVEIPDADSDADVKLLEVNRPETSVHELKLDESRAGSALRAGIGVGKVASGDHVIAAADTKGNQLLIYTATDIIRLHQAAPAPEAPWAVAVDESRGIVWVTSTKVNKLTGYDISSGTPVKVADINTVADPQSVVATEDGQIGVFSATGDGAQIFDSADVDKAIADFKQDAEKIREEMSVREPADKLPTGAGDTKGADDSGGETK</sequence>